<dbReference type="Pfam" id="PF07883">
    <property type="entry name" value="Cupin_2"/>
    <property type="match status" value="1"/>
</dbReference>
<sequence>MESLERKTFNTPDETRTFQGKGFAEMVTLSGHPIGRVTFEPGWRWTTNVQPIAGTPTCQTAHLGYVLSGRMRVMMDDGPTMELGPGDVFAVQPGHDAEVLGDEACVTLDFGELADYARRR</sequence>
<evidence type="ECO:0000259" key="1">
    <source>
        <dbReference type="Pfam" id="PF07883"/>
    </source>
</evidence>
<keyword evidence="2" id="KW-0223">Dioxygenase</keyword>
<keyword evidence="3" id="KW-1185">Reference proteome</keyword>
<comment type="caution">
    <text evidence="2">The sequence shown here is derived from an EMBL/GenBank/DDBJ whole genome shotgun (WGS) entry which is preliminary data.</text>
</comment>
<reference evidence="2 3" key="1">
    <citation type="submission" date="2018-08" db="EMBL/GenBank/DDBJ databases">
        <title>Sequencing the genomes of 1000 actinobacteria strains.</title>
        <authorList>
            <person name="Klenk H.-P."/>
        </authorList>
    </citation>
    <scope>NUCLEOTIDE SEQUENCE [LARGE SCALE GENOMIC DNA]</scope>
    <source>
        <strain evidence="2 3">DSM 44099</strain>
    </source>
</reference>
<dbReference type="InterPro" id="IPR014710">
    <property type="entry name" value="RmlC-like_jellyroll"/>
</dbReference>
<dbReference type="EMBL" id="QUMQ01000001">
    <property type="protein sequence ID" value="REG00078.1"/>
    <property type="molecule type" value="Genomic_DNA"/>
</dbReference>
<dbReference type="OrthoDB" id="161242at2"/>
<dbReference type="InterPro" id="IPR013096">
    <property type="entry name" value="Cupin_2"/>
</dbReference>
<feature type="domain" description="Cupin type-2" evidence="1">
    <location>
        <begin position="61"/>
        <end position="109"/>
    </location>
</feature>
<dbReference type="Gene3D" id="2.60.120.10">
    <property type="entry name" value="Jelly Rolls"/>
    <property type="match status" value="1"/>
</dbReference>
<dbReference type="CDD" id="cd06990">
    <property type="entry name" value="cupin_DUF861"/>
    <property type="match status" value="1"/>
</dbReference>
<dbReference type="Proteomes" id="UP000256913">
    <property type="component" value="Unassembled WGS sequence"/>
</dbReference>
<evidence type="ECO:0000313" key="2">
    <source>
        <dbReference type="EMBL" id="REG00078.1"/>
    </source>
</evidence>
<keyword evidence="2" id="KW-0560">Oxidoreductase</keyword>
<dbReference type="GO" id="GO:0051213">
    <property type="term" value="F:dioxygenase activity"/>
    <property type="evidence" value="ECO:0007669"/>
    <property type="project" value="UniProtKB-KW"/>
</dbReference>
<protein>
    <submittedName>
        <fullName evidence="2">Quercetin dioxygenase-like cupin family protein</fullName>
    </submittedName>
</protein>
<gene>
    <name evidence="2" type="ORF">DFJ67_6124</name>
</gene>
<dbReference type="SUPFAM" id="SSF51182">
    <property type="entry name" value="RmlC-like cupins"/>
    <property type="match status" value="1"/>
</dbReference>
<dbReference type="AlphaFoldDB" id="A0A3D9ZSE7"/>
<dbReference type="InterPro" id="IPR011051">
    <property type="entry name" value="RmlC_Cupin_sf"/>
</dbReference>
<evidence type="ECO:0000313" key="3">
    <source>
        <dbReference type="Proteomes" id="UP000256913"/>
    </source>
</evidence>
<proteinExistence type="predicted"/>
<name>A0A3D9ZSE7_9ACTN</name>
<organism evidence="2 3">
    <name type="scientific">Asanoa ferruginea</name>
    <dbReference type="NCBI Taxonomy" id="53367"/>
    <lineage>
        <taxon>Bacteria</taxon>
        <taxon>Bacillati</taxon>
        <taxon>Actinomycetota</taxon>
        <taxon>Actinomycetes</taxon>
        <taxon>Micromonosporales</taxon>
        <taxon>Micromonosporaceae</taxon>
        <taxon>Asanoa</taxon>
    </lineage>
</organism>
<dbReference type="RefSeq" id="WP_116076816.1">
    <property type="nucleotide sequence ID" value="NZ_BONB01000003.1"/>
</dbReference>
<accession>A0A3D9ZSE7</accession>